<organism evidence="2 4">
    <name type="scientific">Candidatus Methanodesulfokora washburnensis</name>
    <dbReference type="NCBI Taxonomy" id="2478471"/>
    <lineage>
        <taxon>Archaea</taxon>
        <taxon>Thermoproteota</taxon>
        <taxon>Candidatus Korarchaeia</taxon>
        <taxon>Candidatus Korarchaeia incertae sedis</taxon>
        <taxon>Candidatus Methanodesulfokora</taxon>
    </lineage>
</organism>
<dbReference type="PANTHER" id="PTHR43252">
    <property type="entry name" value="TRANSCRIPTIONAL REGULATOR YQJI"/>
    <property type="match status" value="1"/>
</dbReference>
<evidence type="ECO:0000313" key="4">
    <source>
        <dbReference type="Proteomes" id="UP000277582"/>
    </source>
</evidence>
<proteinExistence type="predicted"/>
<dbReference type="Pfam" id="PF03551">
    <property type="entry name" value="PadR"/>
    <property type="match status" value="1"/>
</dbReference>
<keyword evidence="4" id="KW-1185">Reference proteome</keyword>
<accession>A0A429GQM1</accession>
<protein>
    <submittedName>
        <fullName evidence="2">PadR family transcriptional regulator</fullName>
    </submittedName>
</protein>
<sequence length="104" mass="12346">MKEKMTRENLWIYILSLLREGPKYPYELDSLIEKRFGWRPAKVTSYIVLRSLRSKGLVKMTKRRGESGRMRDYFEITDAGKEMLEKGLEFIKQTYEKLSGKSIC</sequence>
<dbReference type="Proteomes" id="UP000277582">
    <property type="component" value="Unassembled WGS sequence"/>
</dbReference>
<dbReference type="AlphaFoldDB" id="A0A429GQM1"/>
<dbReference type="InterPro" id="IPR036388">
    <property type="entry name" value="WH-like_DNA-bd_sf"/>
</dbReference>
<reference evidence="2 4" key="1">
    <citation type="submission" date="2018-10" db="EMBL/GenBank/DDBJ databases">
        <title>Co-occurring genomic capacity for anaerobic methane metabolism and dissimilatory sulfite reduction discovered in the Korarchaeota.</title>
        <authorList>
            <person name="Mckay L.J."/>
            <person name="Dlakic M."/>
            <person name="Fields M.W."/>
            <person name="Delmont T.O."/>
            <person name="Eren A.M."/>
            <person name="Jay Z.J."/>
            <person name="Klingelsmith K.B."/>
            <person name="Rusch D.B."/>
            <person name="Inskeep W.P."/>
        </authorList>
    </citation>
    <scope>NUCLEOTIDE SEQUENCE [LARGE SCALE GENOMIC DNA]</scope>
    <source>
        <strain evidence="2 4">MDKW</strain>
    </source>
</reference>
<dbReference type="EMBL" id="RCOS01000066">
    <property type="protein sequence ID" value="RSN75977.1"/>
    <property type="molecule type" value="Genomic_DNA"/>
</dbReference>
<dbReference type="Gene3D" id="1.10.10.10">
    <property type="entry name" value="Winged helix-like DNA-binding domain superfamily/Winged helix DNA-binding domain"/>
    <property type="match status" value="1"/>
</dbReference>
<evidence type="ECO:0000313" key="5">
    <source>
        <dbReference type="Proteomes" id="UP000316217"/>
    </source>
</evidence>
<gene>
    <name evidence="2" type="ORF">D6D85_05345</name>
    <name evidence="3" type="ORF">EF810_02345</name>
</gene>
<evidence type="ECO:0000313" key="2">
    <source>
        <dbReference type="EMBL" id="RSN75977.1"/>
    </source>
</evidence>
<dbReference type="InterPro" id="IPR005149">
    <property type="entry name" value="Tscrpt_reg_PadR_N"/>
</dbReference>
<name>A0A429GQM1_9CREN</name>
<dbReference type="OrthoDB" id="56053at2157"/>
<dbReference type="EMBL" id="RXII01000041">
    <property type="protein sequence ID" value="RZN62633.1"/>
    <property type="molecule type" value="Genomic_DNA"/>
</dbReference>
<evidence type="ECO:0000259" key="1">
    <source>
        <dbReference type="Pfam" id="PF03551"/>
    </source>
</evidence>
<comment type="caution">
    <text evidence="2">The sequence shown here is derived from an EMBL/GenBank/DDBJ whole genome shotgun (WGS) entry which is preliminary data.</text>
</comment>
<dbReference type="SUPFAM" id="SSF46785">
    <property type="entry name" value="Winged helix' DNA-binding domain"/>
    <property type="match status" value="1"/>
</dbReference>
<dbReference type="Proteomes" id="UP000316217">
    <property type="component" value="Unassembled WGS sequence"/>
</dbReference>
<evidence type="ECO:0000313" key="3">
    <source>
        <dbReference type="EMBL" id="RZN62633.1"/>
    </source>
</evidence>
<dbReference type="PANTHER" id="PTHR43252:SF2">
    <property type="entry name" value="TRANSCRIPTION REGULATOR, PADR-LIKE FAMILY"/>
    <property type="match status" value="1"/>
</dbReference>
<reference evidence="3 5" key="2">
    <citation type="journal article" date="2019" name="Nat. Microbiol.">
        <title>Wide diversity of methane and short-chain alkane metabolisms in uncultured archaea.</title>
        <authorList>
            <person name="Borrel G."/>
            <person name="Adam P.S."/>
            <person name="McKay L.J."/>
            <person name="Chen L.X."/>
            <person name="Sierra-Garcia I.N."/>
            <person name="Sieber C.M."/>
            <person name="Letourneur Q."/>
            <person name="Ghozlane A."/>
            <person name="Andersen G.L."/>
            <person name="Li W.J."/>
            <person name="Hallam S.J."/>
            <person name="Muyzer G."/>
            <person name="de Oliveira V.M."/>
            <person name="Inskeep W.P."/>
            <person name="Banfield J.F."/>
            <person name="Gribaldo S."/>
        </authorList>
    </citation>
    <scope>NUCLEOTIDE SEQUENCE [LARGE SCALE GENOMIC DNA]</scope>
    <source>
        <strain evidence="3">NM4</strain>
    </source>
</reference>
<dbReference type="InterPro" id="IPR036390">
    <property type="entry name" value="WH_DNA-bd_sf"/>
</dbReference>
<feature type="domain" description="Transcription regulator PadR N-terminal" evidence="1">
    <location>
        <begin position="14"/>
        <end position="85"/>
    </location>
</feature>